<dbReference type="InterPro" id="IPR051913">
    <property type="entry name" value="GH2_Domain-Containing"/>
</dbReference>
<feature type="domain" description="Glycoside hydrolase family 2 immunoglobulin-like beta-sandwich" evidence="4">
    <location>
        <begin position="224"/>
        <end position="319"/>
    </location>
</feature>
<comment type="caution">
    <text evidence="7">The sequence shown here is derived from an EMBL/GenBank/DDBJ whole genome shotgun (WGS) entry which is preliminary data.</text>
</comment>
<dbReference type="Pfam" id="PF00703">
    <property type="entry name" value="Glyco_hydro_2"/>
    <property type="match status" value="1"/>
</dbReference>
<gene>
    <name evidence="7" type="ORF">E9228_003149</name>
</gene>
<evidence type="ECO:0000256" key="2">
    <source>
        <dbReference type="ARBA" id="ARBA00022801"/>
    </source>
</evidence>
<evidence type="ECO:0000313" key="8">
    <source>
        <dbReference type="Proteomes" id="UP001318300"/>
    </source>
</evidence>
<proteinExistence type="inferred from homology"/>
<dbReference type="Proteomes" id="UP001318300">
    <property type="component" value="Unassembled WGS sequence"/>
</dbReference>
<dbReference type="InterPro" id="IPR017853">
    <property type="entry name" value="GH"/>
</dbReference>
<protein>
    <submittedName>
        <fullName evidence="7">Beta-galactosidase/beta-glucuronidase</fullName>
    </submittedName>
</protein>
<dbReference type="InterPro" id="IPR006103">
    <property type="entry name" value="Glyco_hydro_2_cat"/>
</dbReference>
<dbReference type="Gene3D" id="3.20.20.80">
    <property type="entry name" value="Glycosidases"/>
    <property type="match status" value="1"/>
</dbReference>
<dbReference type="Pfam" id="PF02837">
    <property type="entry name" value="Glyco_hydro_2_N"/>
    <property type="match status" value="1"/>
</dbReference>
<dbReference type="EMBL" id="JAAOYO010000005">
    <property type="protein sequence ID" value="NII42480.1"/>
    <property type="molecule type" value="Genomic_DNA"/>
</dbReference>
<keyword evidence="2" id="KW-0378">Hydrolase</keyword>
<keyword evidence="8" id="KW-1185">Reference proteome</keyword>
<organism evidence="7 8">
    <name type="scientific">Curtobacterium salicis</name>
    <dbReference type="NCBI Taxonomy" id="1779862"/>
    <lineage>
        <taxon>Bacteria</taxon>
        <taxon>Bacillati</taxon>
        <taxon>Actinomycetota</taxon>
        <taxon>Actinomycetes</taxon>
        <taxon>Micrococcales</taxon>
        <taxon>Microbacteriaceae</taxon>
        <taxon>Curtobacterium</taxon>
    </lineage>
</organism>
<dbReference type="Gene3D" id="2.60.40.10">
    <property type="entry name" value="Immunoglobulins"/>
    <property type="match status" value="1"/>
</dbReference>
<dbReference type="InterPro" id="IPR006104">
    <property type="entry name" value="Glyco_hydro_2_N"/>
</dbReference>
<sequence length="621" mass="68337">MSTVAIPASAVAPDVPLASRQDGRYPRPQMLRSRWSDLSGTWSFRHDDADTGAESGWTTGLPDPREITVPFPPESTASGIGDPGFHPVVWYARTIGAAELEQAGHGSDRPRLLLHFGAVDHRAQVWIDGRFVGEHEGGHTPFSFDVTALLRDAADRPAGHVLVVRAEDDPLDVTQPRGKQDWHEEAHAIWYRRTTGIWQPVWLEAVPTTAISTLRWTPAGPTAVDLTVRFRGRVPAGARLRVALRFDERDEDLGTTDFDATASRPTLDVTVPLARQRNGQAEDELTWSPEHPRLVDAVLTLVDDAGRVLDVVSSYLGMRSVGVGGGHFLLNRQPYPVRSVLDQAFWPESHLAAPHPLAHRQEVELIKALGFNAARIHQKIEDPRFLHWADRLGLLVWGEAPAAYEFSPTAVRLLTAEWTAAVERDASHPSIVTWVPFNESWGIQHVVSDPAQQAYARALVDLTRALDPSRPVIGNDGWEQQDTDIVTIHDYEGDGHVLARTYADAAARTRALDGVAPSGHPQFVGGAVDRGQPVMLTEFGGVRHQSGGRREEGWGYTTAVDGDDWVRRIAALHDAVRASDFLAGSCWTQLTDTMQETNGLLNADRSPKVPIEQIRRAVTGE</sequence>
<comment type="similarity">
    <text evidence="1">Belongs to the glycosyl hydrolase 2 family.</text>
</comment>
<reference evidence="7 8" key="1">
    <citation type="submission" date="2020-03" db="EMBL/GenBank/DDBJ databases">
        <title>Above-ground endophytic microbial communities from plants in different locations in the United States.</title>
        <authorList>
            <person name="Frank C."/>
        </authorList>
    </citation>
    <scope>NUCLEOTIDE SEQUENCE [LARGE SCALE GENOMIC DNA]</scope>
    <source>
        <strain evidence="7 8">WW7</strain>
    </source>
</reference>
<dbReference type="InterPro" id="IPR008979">
    <property type="entry name" value="Galactose-bd-like_sf"/>
</dbReference>
<dbReference type="Pfam" id="PF02836">
    <property type="entry name" value="Glyco_hydro_2_C"/>
    <property type="match status" value="1"/>
</dbReference>
<dbReference type="SUPFAM" id="SSF49303">
    <property type="entry name" value="beta-Galactosidase/glucuronidase domain"/>
    <property type="match status" value="1"/>
</dbReference>
<dbReference type="Gene3D" id="2.60.120.260">
    <property type="entry name" value="Galactose-binding domain-like"/>
    <property type="match status" value="1"/>
</dbReference>
<feature type="domain" description="Glycoside hydrolase family 2 catalytic" evidence="5">
    <location>
        <begin position="361"/>
        <end position="616"/>
    </location>
</feature>
<dbReference type="InterPro" id="IPR013783">
    <property type="entry name" value="Ig-like_fold"/>
</dbReference>
<accession>A0ABX0TAG8</accession>
<evidence type="ECO:0000256" key="3">
    <source>
        <dbReference type="ARBA" id="ARBA00023295"/>
    </source>
</evidence>
<dbReference type="SUPFAM" id="SSF51445">
    <property type="entry name" value="(Trans)glycosidases"/>
    <property type="match status" value="1"/>
</dbReference>
<evidence type="ECO:0000256" key="1">
    <source>
        <dbReference type="ARBA" id="ARBA00007401"/>
    </source>
</evidence>
<feature type="domain" description="Glycosyl hydrolases family 2 sugar binding" evidence="6">
    <location>
        <begin position="37"/>
        <end position="161"/>
    </location>
</feature>
<evidence type="ECO:0000259" key="5">
    <source>
        <dbReference type="Pfam" id="PF02836"/>
    </source>
</evidence>
<name>A0ABX0TAG8_9MICO</name>
<keyword evidence="3" id="KW-0326">Glycosidase</keyword>
<evidence type="ECO:0000313" key="7">
    <source>
        <dbReference type="EMBL" id="NII42480.1"/>
    </source>
</evidence>
<dbReference type="InterPro" id="IPR036156">
    <property type="entry name" value="Beta-gal/glucu_dom_sf"/>
</dbReference>
<evidence type="ECO:0000259" key="4">
    <source>
        <dbReference type="Pfam" id="PF00703"/>
    </source>
</evidence>
<dbReference type="PANTHER" id="PTHR42732">
    <property type="entry name" value="BETA-GALACTOSIDASE"/>
    <property type="match status" value="1"/>
</dbReference>
<dbReference type="SUPFAM" id="SSF49785">
    <property type="entry name" value="Galactose-binding domain-like"/>
    <property type="match status" value="1"/>
</dbReference>
<dbReference type="PANTHER" id="PTHR42732:SF3">
    <property type="entry name" value="HYDROLASE"/>
    <property type="match status" value="1"/>
</dbReference>
<evidence type="ECO:0000259" key="6">
    <source>
        <dbReference type="Pfam" id="PF02837"/>
    </source>
</evidence>
<dbReference type="RefSeq" id="WP_166781470.1">
    <property type="nucleotide sequence ID" value="NZ_JAAOYO010000005.1"/>
</dbReference>
<dbReference type="InterPro" id="IPR006102">
    <property type="entry name" value="Ig-like_GH2"/>
</dbReference>